<name>A0ABU6RFN1_9FABA</name>
<gene>
    <name evidence="1" type="ORF">PIB30_041838</name>
</gene>
<dbReference type="EMBL" id="JASCZI010030442">
    <property type="protein sequence ID" value="MED6122659.1"/>
    <property type="molecule type" value="Genomic_DNA"/>
</dbReference>
<organism evidence="1 2">
    <name type="scientific">Stylosanthes scabra</name>
    <dbReference type="NCBI Taxonomy" id="79078"/>
    <lineage>
        <taxon>Eukaryota</taxon>
        <taxon>Viridiplantae</taxon>
        <taxon>Streptophyta</taxon>
        <taxon>Embryophyta</taxon>
        <taxon>Tracheophyta</taxon>
        <taxon>Spermatophyta</taxon>
        <taxon>Magnoliopsida</taxon>
        <taxon>eudicotyledons</taxon>
        <taxon>Gunneridae</taxon>
        <taxon>Pentapetalae</taxon>
        <taxon>rosids</taxon>
        <taxon>fabids</taxon>
        <taxon>Fabales</taxon>
        <taxon>Fabaceae</taxon>
        <taxon>Papilionoideae</taxon>
        <taxon>50 kb inversion clade</taxon>
        <taxon>dalbergioids sensu lato</taxon>
        <taxon>Dalbergieae</taxon>
        <taxon>Pterocarpus clade</taxon>
        <taxon>Stylosanthes</taxon>
    </lineage>
</organism>
<evidence type="ECO:0000313" key="2">
    <source>
        <dbReference type="Proteomes" id="UP001341840"/>
    </source>
</evidence>
<reference evidence="1 2" key="1">
    <citation type="journal article" date="2023" name="Plants (Basel)">
        <title>Bridging the Gap: Combining Genomics and Transcriptomics Approaches to Understand Stylosanthes scabra, an Orphan Legume from the Brazilian Caatinga.</title>
        <authorList>
            <person name="Ferreira-Neto J.R.C."/>
            <person name="da Silva M.D."/>
            <person name="Binneck E."/>
            <person name="de Melo N.F."/>
            <person name="da Silva R.H."/>
            <person name="de Melo A.L.T.M."/>
            <person name="Pandolfi V."/>
            <person name="Bustamante F.O."/>
            <person name="Brasileiro-Vidal A.C."/>
            <person name="Benko-Iseppon A.M."/>
        </authorList>
    </citation>
    <scope>NUCLEOTIDE SEQUENCE [LARGE SCALE GENOMIC DNA]</scope>
    <source>
        <tissue evidence="1">Leaves</tissue>
    </source>
</reference>
<protein>
    <submittedName>
        <fullName evidence="1">Uncharacterized protein</fullName>
    </submittedName>
</protein>
<dbReference type="Proteomes" id="UP001341840">
    <property type="component" value="Unassembled WGS sequence"/>
</dbReference>
<accession>A0ABU6RFN1</accession>
<sequence length="120" mass="12741">MKRNSGLGRRIIPTTSETILGPGSCGDRHGSRSTHEATARLYLIRRCRRLLWLKHDGGHSSSCNGDCASLLQLTTISPSVLDAAEGDLITAATFPQQEGGRMGFAFLSGMGMGNGSGMVF</sequence>
<proteinExistence type="predicted"/>
<comment type="caution">
    <text evidence="1">The sequence shown here is derived from an EMBL/GenBank/DDBJ whole genome shotgun (WGS) entry which is preliminary data.</text>
</comment>
<keyword evidence="2" id="KW-1185">Reference proteome</keyword>
<evidence type="ECO:0000313" key="1">
    <source>
        <dbReference type="EMBL" id="MED6122659.1"/>
    </source>
</evidence>